<evidence type="ECO:0008006" key="4">
    <source>
        <dbReference type="Google" id="ProtNLM"/>
    </source>
</evidence>
<proteinExistence type="predicted"/>
<keyword evidence="3" id="KW-1185">Reference proteome</keyword>
<gene>
    <name evidence="2" type="ORF">CSSPJE1EN1_LOCUS6843</name>
</gene>
<reference evidence="2" key="1">
    <citation type="submission" date="2024-02" db="EMBL/GenBank/DDBJ databases">
        <authorList>
            <consortium name="ELIXIR-Norway"/>
            <consortium name="Elixir Norway"/>
        </authorList>
    </citation>
    <scope>NUCLEOTIDE SEQUENCE</scope>
</reference>
<dbReference type="Proteomes" id="UP001497444">
    <property type="component" value="Chromosome 14"/>
</dbReference>
<name>A0ABP0W3K2_9BRYO</name>
<protein>
    <recommendedName>
        <fullName evidence="4">LEAFY-like protein</fullName>
    </recommendedName>
</protein>
<evidence type="ECO:0000256" key="1">
    <source>
        <dbReference type="SAM" id="MobiDB-lite"/>
    </source>
</evidence>
<feature type="region of interest" description="Disordered" evidence="1">
    <location>
        <begin position="30"/>
        <end position="71"/>
    </location>
</feature>
<evidence type="ECO:0000313" key="3">
    <source>
        <dbReference type="Proteomes" id="UP001497444"/>
    </source>
</evidence>
<dbReference type="EMBL" id="OZ020109">
    <property type="protein sequence ID" value="CAK9261365.1"/>
    <property type="molecule type" value="Genomic_DNA"/>
</dbReference>
<organism evidence="2 3">
    <name type="scientific">Sphagnum jensenii</name>
    <dbReference type="NCBI Taxonomy" id="128206"/>
    <lineage>
        <taxon>Eukaryota</taxon>
        <taxon>Viridiplantae</taxon>
        <taxon>Streptophyta</taxon>
        <taxon>Embryophyta</taxon>
        <taxon>Bryophyta</taxon>
        <taxon>Sphagnophytina</taxon>
        <taxon>Sphagnopsida</taxon>
        <taxon>Sphagnales</taxon>
        <taxon>Sphagnaceae</taxon>
        <taxon>Sphagnum</taxon>
    </lineage>
</organism>
<sequence>MGVVWCSGGDLLLVVTHREEENLDFGQVNFQADDDDAREEKEGVEKRGEVQQKKTTTQLRKKAESFGVGPA</sequence>
<feature type="compositionally biased region" description="Basic and acidic residues" evidence="1">
    <location>
        <begin position="38"/>
        <end position="52"/>
    </location>
</feature>
<accession>A0ABP0W3K2</accession>
<evidence type="ECO:0000313" key="2">
    <source>
        <dbReference type="EMBL" id="CAK9261365.1"/>
    </source>
</evidence>